<dbReference type="InterPro" id="IPR057041">
    <property type="entry name" value="SCAP_N"/>
</dbReference>
<evidence type="ECO:0000256" key="4">
    <source>
        <dbReference type="ARBA" id="ARBA00023136"/>
    </source>
</evidence>
<dbReference type="AlphaFoldDB" id="A0ABD2QC13"/>
<gene>
    <name evidence="7" type="ORF">Ciccas_004246</name>
</gene>
<protein>
    <recommendedName>
        <fullName evidence="6">SCAP N-terminal domain-containing protein</fullName>
    </recommendedName>
</protein>
<dbReference type="PANTHER" id="PTHR46378">
    <property type="entry name" value="STEROL REGULATORY ELEMENT-BINDING PROTEIN CLEAVAGE-ACTIVATING PROTEIN"/>
    <property type="match status" value="1"/>
</dbReference>
<keyword evidence="4 5" id="KW-0472">Membrane</keyword>
<dbReference type="Proteomes" id="UP001626550">
    <property type="component" value="Unassembled WGS sequence"/>
</dbReference>
<keyword evidence="3" id="KW-0256">Endoplasmic reticulum</keyword>
<comment type="caution">
    <text evidence="7">The sequence shown here is derived from an EMBL/GenBank/DDBJ whole genome shotgun (WGS) entry which is preliminary data.</text>
</comment>
<organism evidence="7 8">
    <name type="scientific">Cichlidogyrus casuarinus</name>
    <dbReference type="NCBI Taxonomy" id="1844966"/>
    <lineage>
        <taxon>Eukaryota</taxon>
        <taxon>Metazoa</taxon>
        <taxon>Spiralia</taxon>
        <taxon>Lophotrochozoa</taxon>
        <taxon>Platyhelminthes</taxon>
        <taxon>Monogenea</taxon>
        <taxon>Monopisthocotylea</taxon>
        <taxon>Dactylogyridea</taxon>
        <taxon>Ancyrocephalidae</taxon>
        <taxon>Cichlidogyrus</taxon>
    </lineage>
</organism>
<keyword evidence="5" id="KW-1133">Transmembrane helix</keyword>
<dbReference type="InterPro" id="IPR030225">
    <property type="entry name" value="SCAP"/>
</dbReference>
<evidence type="ECO:0000256" key="2">
    <source>
        <dbReference type="ARBA" id="ARBA00004308"/>
    </source>
</evidence>
<keyword evidence="5" id="KW-0812">Transmembrane</keyword>
<dbReference type="EMBL" id="JBJKFK010000430">
    <property type="protein sequence ID" value="KAL3317100.1"/>
    <property type="molecule type" value="Genomic_DNA"/>
</dbReference>
<dbReference type="GO" id="GO:0005783">
    <property type="term" value="C:endoplasmic reticulum"/>
    <property type="evidence" value="ECO:0007669"/>
    <property type="project" value="UniProtKB-SubCell"/>
</dbReference>
<dbReference type="Pfam" id="PF24006">
    <property type="entry name" value="SCAP_N"/>
    <property type="match status" value="1"/>
</dbReference>
<accession>A0ABD2QC13</accession>
<keyword evidence="8" id="KW-1185">Reference proteome</keyword>
<sequence>MATPPAVAAICPIRPGPAEPAGAAGGAGRGGGGAARGGADLGGGVFPTTIPDFPFIKFQDQDCLYLSPVIESCVNEVDYTSYSKCLTQLAYTGRLRELFVGLPWRMTGIPIYSLRNRQRVMSFAVTLVLKDYDRIFLEELRHSLHSQYPYSALIEPPPNAALDLRRPFSNDSVKFDASDRYVFLVKYGDHSLFVAYAPLFLTYFSMFLYIYFSVSEC</sequence>
<proteinExistence type="predicted"/>
<evidence type="ECO:0000256" key="5">
    <source>
        <dbReference type="SAM" id="Phobius"/>
    </source>
</evidence>
<feature type="domain" description="SCAP N-terminal" evidence="6">
    <location>
        <begin position="84"/>
        <end position="152"/>
    </location>
</feature>
<evidence type="ECO:0000313" key="8">
    <source>
        <dbReference type="Proteomes" id="UP001626550"/>
    </source>
</evidence>
<dbReference type="PANTHER" id="PTHR46378:SF1">
    <property type="entry name" value="STEROL REGULATORY ELEMENT-BINDING PROTEIN CLEAVAGE-ACTIVATING PROTEIN"/>
    <property type="match status" value="1"/>
</dbReference>
<reference evidence="7 8" key="1">
    <citation type="submission" date="2024-11" db="EMBL/GenBank/DDBJ databases">
        <title>Adaptive evolution of stress response genes in parasites aligns with host niche diversity.</title>
        <authorList>
            <person name="Hahn C."/>
            <person name="Resl P."/>
        </authorList>
    </citation>
    <scope>NUCLEOTIDE SEQUENCE [LARGE SCALE GENOMIC DNA]</scope>
    <source>
        <strain evidence="7">EGGRZ-B1_66</strain>
        <tissue evidence="7">Body</tissue>
    </source>
</reference>
<evidence type="ECO:0000259" key="6">
    <source>
        <dbReference type="Pfam" id="PF24006"/>
    </source>
</evidence>
<name>A0ABD2QC13_9PLAT</name>
<feature type="transmembrane region" description="Helical" evidence="5">
    <location>
        <begin position="193"/>
        <end position="212"/>
    </location>
</feature>
<evidence type="ECO:0000256" key="1">
    <source>
        <dbReference type="ARBA" id="ARBA00004240"/>
    </source>
</evidence>
<evidence type="ECO:0000313" key="7">
    <source>
        <dbReference type="EMBL" id="KAL3317100.1"/>
    </source>
</evidence>
<comment type="subcellular location">
    <subcellularLocation>
        <location evidence="2">Endomembrane system</location>
    </subcellularLocation>
    <subcellularLocation>
        <location evidence="1">Endoplasmic reticulum</location>
    </subcellularLocation>
</comment>
<evidence type="ECO:0000256" key="3">
    <source>
        <dbReference type="ARBA" id="ARBA00022824"/>
    </source>
</evidence>